<protein>
    <recommendedName>
        <fullName evidence="4">ShKT domain-containing protein</fullName>
    </recommendedName>
</protein>
<dbReference type="EMBL" id="CADEPM010000010">
    <property type="protein sequence ID" value="CAB3410358.1"/>
    <property type="molecule type" value="Genomic_DNA"/>
</dbReference>
<accession>A0A8S1FED5</accession>
<reference evidence="2 3" key="1">
    <citation type="submission" date="2020-04" db="EMBL/GenBank/DDBJ databases">
        <authorList>
            <person name="Laetsch R D."/>
            <person name="Stevens L."/>
            <person name="Kumar S."/>
            <person name="Blaxter L. M."/>
        </authorList>
    </citation>
    <scope>NUCLEOTIDE SEQUENCE [LARGE SCALE GENOMIC DNA]</scope>
</reference>
<dbReference type="Proteomes" id="UP000494206">
    <property type="component" value="Unassembled WGS sequence"/>
</dbReference>
<feature type="chain" id="PRO_5035718180" description="ShKT domain-containing protein" evidence="1">
    <location>
        <begin position="23"/>
        <end position="167"/>
    </location>
</feature>
<proteinExistence type="predicted"/>
<feature type="signal peptide" evidence="1">
    <location>
        <begin position="1"/>
        <end position="22"/>
    </location>
</feature>
<comment type="caution">
    <text evidence="2">The sequence shown here is derived from an EMBL/GenBank/DDBJ whole genome shotgun (WGS) entry which is preliminary data.</text>
</comment>
<dbReference type="AlphaFoldDB" id="A0A8S1FED5"/>
<dbReference type="PANTHER" id="PTHR35017">
    <property type="entry name" value="PROTEIN CBG16223-RELATED"/>
    <property type="match status" value="1"/>
</dbReference>
<name>A0A8S1FED5_9PELO</name>
<keyword evidence="1" id="KW-0732">Signal</keyword>
<evidence type="ECO:0000313" key="2">
    <source>
        <dbReference type="EMBL" id="CAB3410358.1"/>
    </source>
</evidence>
<gene>
    <name evidence="2" type="ORF">CBOVIS_LOCUS11892</name>
</gene>
<organism evidence="2 3">
    <name type="scientific">Caenorhabditis bovis</name>
    <dbReference type="NCBI Taxonomy" id="2654633"/>
    <lineage>
        <taxon>Eukaryota</taxon>
        <taxon>Metazoa</taxon>
        <taxon>Ecdysozoa</taxon>
        <taxon>Nematoda</taxon>
        <taxon>Chromadorea</taxon>
        <taxon>Rhabditida</taxon>
        <taxon>Rhabditina</taxon>
        <taxon>Rhabditomorpha</taxon>
        <taxon>Rhabditoidea</taxon>
        <taxon>Rhabditidae</taxon>
        <taxon>Peloderinae</taxon>
        <taxon>Caenorhabditis</taxon>
    </lineage>
</organism>
<sequence length="167" mass="19217">MAAKHALLILIVLLGFEQYLQAGTSMYARHISAKDRMMSVIRPRIYQNREMKHKNSQYVSKSRLQSPNRSLPCCKDESGGSICKNLKRTDPKLFNQNFFSGPSNSTHCFDRMSPAYCSRFETGDDAWNNRRWSCDTSHFRLGFRVCRATCGFCGFDWLNAPEPLKCL</sequence>
<evidence type="ECO:0008006" key="4">
    <source>
        <dbReference type="Google" id="ProtNLM"/>
    </source>
</evidence>
<evidence type="ECO:0000256" key="1">
    <source>
        <dbReference type="SAM" id="SignalP"/>
    </source>
</evidence>
<evidence type="ECO:0000313" key="3">
    <source>
        <dbReference type="Proteomes" id="UP000494206"/>
    </source>
</evidence>
<dbReference type="PANTHER" id="PTHR35017:SF6">
    <property type="entry name" value="SHKT DOMAIN-CONTAINING PROTEIN"/>
    <property type="match status" value="1"/>
</dbReference>
<dbReference type="OrthoDB" id="5788267at2759"/>
<keyword evidence="3" id="KW-1185">Reference proteome</keyword>